<dbReference type="Pfam" id="PF21926">
    <property type="entry name" value="FeeM"/>
    <property type="match status" value="1"/>
</dbReference>
<dbReference type="HOGENOM" id="CLU_514541_0_0_7"/>
<dbReference type="Proteomes" id="UP000019141">
    <property type="component" value="Unassembled WGS sequence"/>
</dbReference>
<dbReference type="GO" id="GO:0016747">
    <property type="term" value="F:acyltransferase activity, transferring groups other than amino-acyl groups"/>
    <property type="evidence" value="ECO:0007669"/>
    <property type="project" value="InterPro"/>
</dbReference>
<dbReference type="SUPFAM" id="SSF55729">
    <property type="entry name" value="Acyl-CoA N-acyltransferases (Nat)"/>
    <property type="match status" value="1"/>
</dbReference>
<feature type="domain" description="N-acetyltransferase" evidence="1">
    <location>
        <begin position="286"/>
        <end position="450"/>
    </location>
</feature>
<dbReference type="InterPro" id="IPR054597">
    <property type="entry name" value="FeeM_cat"/>
</dbReference>
<dbReference type="AlphaFoldDB" id="W4L906"/>
<evidence type="ECO:0000313" key="3">
    <source>
        <dbReference type="Proteomes" id="UP000019141"/>
    </source>
</evidence>
<dbReference type="InterPro" id="IPR016181">
    <property type="entry name" value="Acyl_CoA_acyltransferase"/>
</dbReference>
<evidence type="ECO:0000259" key="1">
    <source>
        <dbReference type="PROSITE" id="PS51186"/>
    </source>
</evidence>
<name>W4L906_ENTF1</name>
<reference evidence="2 3" key="1">
    <citation type="journal article" date="2014" name="Nature">
        <title>An environmental bacterial taxon with a large and distinct metabolic repertoire.</title>
        <authorList>
            <person name="Wilson M.C."/>
            <person name="Mori T."/>
            <person name="Ruckert C."/>
            <person name="Uria A.R."/>
            <person name="Helf M.J."/>
            <person name="Takada K."/>
            <person name="Gernert C."/>
            <person name="Steffens U.A."/>
            <person name="Heycke N."/>
            <person name="Schmitt S."/>
            <person name="Rinke C."/>
            <person name="Helfrich E.J."/>
            <person name="Brachmann A.O."/>
            <person name="Gurgui C."/>
            <person name="Wakimoto T."/>
            <person name="Kracht M."/>
            <person name="Crusemann M."/>
            <person name="Hentschel U."/>
            <person name="Abe I."/>
            <person name="Matsunaga S."/>
            <person name="Kalinowski J."/>
            <person name="Takeyama H."/>
            <person name="Piel J."/>
        </authorList>
    </citation>
    <scope>NUCLEOTIDE SEQUENCE [LARGE SCALE GENOMIC DNA]</scope>
    <source>
        <strain evidence="3">TSY1</strain>
    </source>
</reference>
<gene>
    <name evidence="2" type="ORF">ETSY1_35175</name>
</gene>
<dbReference type="InterPro" id="IPR009875">
    <property type="entry name" value="PilZ_domain"/>
</dbReference>
<accession>W4L906</accession>
<organism evidence="2 3">
    <name type="scientific">Entotheonella factor</name>
    <dbReference type="NCBI Taxonomy" id="1429438"/>
    <lineage>
        <taxon>Bacteria</taxon>
        <taxon>Pseudomonadati</taxon>
        <taxon>Nitrospinota/Tectimicrobiota group</taxon>
        <taxon>Candidatus Tectimicrobiota</taxon>
        <taxon>Candidatus Entotheonellia</taxon>
        <taxon>Candidatus Entotheonellales</taxon>
        <taxon>Candidatus Entotheonellaceae</taxon>
        <taxon>Candidatus Entotheonella</taxon>
    </lineage>
</organism>
<sequence length="529" mass="59834">MADLISYSEDMAKWLFVFDIQERGELMSNSLQVYDALTTTADHHWRTFYNAEGPAATLTTEHGVWGQGHLTRLGDVGGVLRLDADRGAPPIPGNEVMLRLQIDRRQAIDLTAFVLEVRQVDQQEAPTALDVVFRFGQGGPKSAQTQGNRRRDTRVPTDDLVAPVAWAEHPLFVLERLQFRVIDLSTGGIGFVMPARHQGLLPGMTLEMKLTLPALGTHDVQVRISSVAPQHTPQGHSLLRLGGRFEDFELGFQHDLGRYLVAHPDGPSLKHLAQSGLAVSNLDRLVAIDEAHTEAELAQVKELRYQAYQDAYNYDFGSAEHMWDDFDPHSRLFLARLGHRAVATGRLVFNNGHQHRAELQSLYAIPDWLWQEGFSEISRIAIHPEFRGGEILGLLMARMGWVMLQGGHRYLVGLSSDRLYPLYHKFGAKKIGETSHWAMKRAIVFFIDVEGVFRGSDASPLVWQPFIANLADDLYRRHGMPLTWRGRLWKALKPIAEPLVQYQLQRRMRRRHQLPPQADNLSQSKPAWA</sequence>
<protein>
    <recommendedName>
        <fullName evidence="1">N-acetyltransferase domain-containing protein</fullName>
    </recommendedName>
</protein>
<keyword evidence="3" id="KW-1185">Reference proteome</keyword>
<comment type="caution">
    <text evidence="2">The sequence shown here is derived from an EMBL/GenBank/DDBJ whole genome shotgun (WGS) entry which is preliminary data.</text>
</comment>
<dbReference type="PROSITE" id="PS51186">
    <property type="entry name" value="GNAT"/>
    <property type="match status" value="1"/>
</dbReference>
<dbReference type="EMBL" id="AZHW01001076">
    <property type="protein sequence ID" value="ETW94364.1"/>
    <property type="molecule type" value="Genomic_DNA"/>
</dbReference>
<dbReference type="Pfam" id="PF07238">
    <property type="entry name" value="PilZ"/>
    <property type="match status" value="1"/>
</dbReference>
<proteinExistence type="predicted"/>
<dbReference type="Gene3D" id="3.40.630.30">
    <property type="match status" value="1"/>
</dbReference>
<dbReference type="InterPro" id="IPR000182">
    <property type="entry name" value="GNAT_dom"/>
</dbReference>
<dbReference type="Gene3D" id="2.40.10.220">
    <property type="entry name" value="predicted glycosyltransferase like domains"/>
    <property type="match status" value="1"/>
</dbReference>
<evidence type="ECO:0000313" key="2">
    <source>
        <dbReference type="EMBL" id="ETW94364.1"/>
    </source>
</evidence>
<dbReference type="GO" id="GO:0035438">
    <property type="term" value="F:cyclic-di-GMP binding"/>
    <property type="evidence" value="ECO:0007669"/>
    <property type="project" value="InterPro"/>
</dbReference>